<dbReference type="Proteomes" id="UP000000447">
    <property type="component" value="Plasmid unnamed"/>
</dbReference>
<keyword evidence="1" id="KW-0472">Membrane</keyword>
<evidence type="ECO:0000313" key="2">
    <source>
        <dbReference type="EMBL" id="ACM06927.1"/>
    </source>
</evidence>
<protein>
    <submittedName>
        <fullName evidence="2">Uncharacterized protein</fullName>
    </submittedName>
</protein>
<name>B9L4G9_THERP</name>
<dbReference type="AlphaFoldDB" id="B9L4G9"/>
<keyword evidence="1" id="KW-0812">Transmembrane</keyword>
<gene>
    <name evidence="2" type="ordered locus">trd_A0683</name>
</gene>
<evidence type="ECO:0000256" key="1">
    <source>
        <dbReference type="SAM" id="Phobius"/>
    </source>
</evidence>
<keyword evidence="3" id="KW-1185">Reference proteome</keyword>
<geneLocation type="plasmid" evidence="3">
    <name>Tros</name>
</geneLocation>
<dbReference type="RefSeq" id="WP_012642914.1">
    <property type="nucleotide sequence ID" value="NC_011961.1"/>
</dbReference>
<feature type="transmembrane region" description="Helical" evidence="1">
    <location>
        <begin position="35"/>
        <end position="58"/>
    </location>
</feature>
<sequence>MDWSIVFVGLPVLLLVLVAIRLATLRRSWSLGQSLVGVAAGAFLSGALAVLAAGGSPAAWRDGLLLAALGFLVGALAVLAATAWQRRASR</sequence>
<keyword evidence="1" id="KW-1133">Transmembrane helix</keyword>
<proteinExistence type="predicted"/>
<dbReference type="KEGG" id="tro:trd_A0683"/>
<dbReference type="HOGENOM" id="CLU_2439818_0_0_0"/>
<accession>B9L4G9</accession>
<keyword evidence="2" id="KW-0614">Plasmid</keyword>
<evidence type="ECO:0000313" key="3">
    <source>
        <dbReference type="Proteomes" id="UP000000447"/>
    </source>
</evidence>
<feature type="transmembrane region" description="Helical" evidence="1">
    <location>
        <begin position="6"/>
        <end position="23"/>
    </location>
</feature>
<reference evidence="2 3" key="1">
    <citation type="journal article" date="2009" name="PLoS ONE">
        <title>Complete genome sequence of the aerobic CO-oxidizing thermophile Thermomicrobium roseum.</title>
        <authorList>
            <person name="Wu D."/>
            <person name="Raymond J."/>
            <person name="Wu M."/>
            <person name="Chatterji S."/>
            <person name="Ren Q."/>
            <person name="Graham J.E."/>
            <person name="Bryant D.A."/>
            <person name="Robb F."/>
            <person name="Colman A."/>
            <person name="Tallon L.J."/>
            <person name="Badger J.H."/>
            <person name="Madupu R."/>
            <person name="Ward N.L."/>
            <person name="Eisen J.A."/>
        </authorList>
    </citation>
    <scope>NUCLEOTIDE SEQUENCE [LARGE SCALE GENOMIC DNA]</scope>
    <source>
        <strain evidence="3">ATCC 27502 / DSM 5159 / P-2</strain>
        <plasmid evidence="2">unnamed</plasmid>
    </source>
</reference>
<dbReference type="EMBL" id="CP001276">
    <property type="protein sequence ID" value="ACM06927.1"/>
    <property type="molecule type" value="Genomic_DNA"/>
</dbReference>
<feature type="transmembrane region" description="Helical" evidence="1">
    <location>
        <begin position="64"/>
        <end position="84"/>
    </location>
</feature>
<organism evidence="2 3">
    <name type="scientific">Thermomicrobium roseum (strain ATCC 27502 / DSM 5159 / P-2)</name>
    <dbReference type="NCBI Taxonomy" id="309801"/>
    <lineage>
        <taxon>Bacteria</taxon>
        <taxon>Pseudomonadati</taxon>
        <taxon>Thermomicrobiota</taxon>
        <taxon>Thermomicrobia</taxon>
        <taxon>Thermomicrobiales</taxon>
        <taxon>Thermomicrobiaceae</taxon>
        <taxon>Thermomicrobium</taxon>
    </lineage>
</organism>